<evidence type="ECO:0000313" key="1">
    <source>
        <dbReference type="EMBL" id="GAQ20785.1"/>
    </source>
</evidence>
<dbReference type="AlphaFoldDB" id="A0A100HHD9"/>
<proteinExistence type="predicted"/>
<dbReference type="EMBL" id="BCMS01000001">
    <property type="protein sequence ID" value="GAQ20785.1"/>
    <property type="molecule type" value="Genomic_DNA"/>
</dbReference>
<comment type="caution">
    <text evidence="1">The sequence shown here is derived from an EMBL/GenBank/DDBJ whole genome shotgun (WGS) entry which is preliminary data.</text>
</comment>
<sequence>MAAGVFAAQIELREGDLVGLLEAEAVYLHQVVGVAFDHDERFVRVPVAQVFDDAGGEAGTDAGELAYGLVRVGAEPEGTGLLL</sequence>
<name>A0A100HHD9_9DEIO</name>
<evidence type="ECO:0000313" key="2">
    <source>
        <dbReference type="Proteomes" id="UP000056209"/>
    </source>
</evidence>
<protein>
    <submittedName>
        <fullName evidence="1">Beta-ketoacyl synthase</fullName>
    </submittedName>
</protein>
<dbReference type="Proteomes" id="UP000056209">
    <property type="component" value="Unassembled WGS sequence"/>
</dbReference>
<reference evidence="2" key="1">
    <citation type="submission" date="2015-11" db="EMBL/GenBank/DDBJ databases">
        <title>Draft Genome Sequence of the Radioresistant Bacterium Deinococcus grandis, Isolated from Freshwater Fish in Japan.</title>
        <authorList>
            <person name="Satoh K."/>
            <person name="Onodera T."/>
            <person name="Omoso K."/>
            <person name="Takeda-Yano K."/>
            <person name="Katayama T."/>
            <person name="Oono Y."/>
            <person name="Narumi I."/>
        </authorList>
    </citation>
    <scope>NUCLEOTIDE SEQUENCE [LARGE SCALE GENOMIC DNA]</scope>
    <source>
        <strain evidence="2">ATCC 43672</strain>
    </source>
</reference>
<gene>
    <name evidence="1" type="ORF">DEIGR_100811</name>
</gene>
<keyword evidence="2" id="KW-1185">Reference proteome</keyword>
<organism evidence="1 2">
    <name type="scientific">Deinococcus grandis</name>
    <dbReference type="NCBI Taxonomy" id="57498"/>
    <lineage>
        <taxon>Bacteria</taxon>
        <taxon>Thermotogati</taxon>
        <taxon>Deinococcota</taxon>
        <taxon>Deinococci</taxon>
        <taxon>Deinococcales</taxon>
        <taxon>Deinococcaceae</taxon>
        <taxon>Deinococcus</taxon>
    </lineage>
</organism>
<accession>A0A100HHD9</accession>